<dbReference type="GO" id="GO:0005829">
    <property type="term" value="C:cytosol"/>
    <property type="evidence" value="ECO:0007669"/>
    <property type="project" value="TreeGrafter"/>
</dbReference>
<keyword evidence="3 7" id="KW-0547">Nucleotide-binding</keyword>
<dbReference type="GO" id="GO:0006400">
    <property type="term" value="P:tRNA modification"/>
    <property type="evidence" value="ECO:0007669"/>
    <property type="project" value="InterPro"/>
</dbReference>
<keyword evidence="10" id="KW-1185">Reference proteome</keyword>
<keyword evidence="2" id="KW-0479">Metal-binding</keyword>
<dbReference type="EC" id="6.1.1.-" evidence="9"/>
<dbReference type="GO" id="GO:0005524">
    <property type="term" value="F:ATP binding"/>
    <property type="evidence" value="ECO:0007669"/>
    <property type="project" value="UniProtKB-KW"/>
</dbReference>
<comment type="similarity">
    <text evidence="7">Belongs to the class-I aminoacyl-tRNA synthetase family.</text>
</comment>
<dbReference type="GO" id="GO:0008270">
    <property type="term" value="F:zinc ion binding"/>
    <property type="evidence" value="ECO:0007669"/>
    <property type="project" value="InterPro"/>
</dbReference>
<evidence type="ECO:0000256" key="3">
    <source>
        <dbReference type="ARBA" id="ARBA00022741"/>
    </source>
</evidence>
<name>A0A380N1L0_9GAMM</name>
<evidence type="ECO:0000259" key="8">
    <source>
        <dbReference type="Pfam" id="PF00749"/>
    </source>
</evidence>
<evidence type="ECO:0000256" key="4">
    <source>
        <dbReference type="ARBA" id="ARBA00022833"/>
    </source>
</evidence>
<dbReference type="PRINTS" id="PR00987">
    <property type="entry name" value="TRNASYNTHGLU"/>
</dbReference>
<evidence type="ECO:0000256" key="2">
    <source>
        <dbReference type="ARBA" id="ARBA00022723"/>
    </source>
</evidence>
<evidence type="ECO:0000256" key="6">
    <source>
        <dbReference type="ARBA" id="ARBA00023146"/>
    </source>
</evidence>
<dbReference type="NCBIfam" id="NF004314">
    <property type="entry name" value="PRK05710.1-3"/>
    <property type="match status" value="1"/>
</dbReference>
<dbReference type="NCBIfam" id="TIGR03838">
    <property type="entry name" value="queuosine_YadB"/>
    <property type="match status" value="1"/>
</dbReference>
<keyword evidence="4" id="KW-0862">Zinc</keyword>
<dbReference type="SUPFAM" id="SSF52374">
    <property type="entry name" value="Nucleotidylyl transferase"/>
    <property type="match status" value="1"/>
</dbReference>
<dbReference type="GO" id="GO:0006424">
    <property type="term" value="P:glutamyl-tRNA aminoacylation"/>
    <property type="evidence" value="ECO:0007669"/>
    <property type="project" value="InterPro"/>
</dbReference>
<evidence type="ECO:0000256" key="5">
    <source>
        <dbReference type="ARBA" id="ARBA00022840"/>
    </source>
</evidence>
<evidence type="ECO:0000256" key="1">
    <source>
        <dbReference type="ARBA" id="ARBA00022598"/>
    </source>
</evidence>
<proteinExistence type="inferred from homology"/>
<keyword evidence="6 7" id="KW-0030">Aminoacyl-tRNA synthetase</keyword>
<accession>A0A380N1L0</accession>
<dbReference type="GO" id="GO:0004818">
    <property type="term" value="F:glutamate-tRNA ligase activity"/>
    <property type="evidence" value="ECO:0007669"/>
    <property type="project" value="TreeGrafter"/>
</dbReference>
<evidence type="ECO:0000313" key="10">
    <source>
        <dbReference type="Proteomes" id="UP000254575"/>
    </source>
</evidence>
<keyword evidence="1 7" id="KW-0436">Ligase</keyword>
<dbReference type="InterPro" id="IPR000924">
    <property type="entry name" value="Glu/Gln-tRNA-synth"/>
</dbReference>
<keyword evidence="5 7" id="KW-0067">ATP-binding</keyword>
<organism evidence="9 10">
    <name type="scientific">Suttonella indologenes</name>
    <dbReference type="NCBI Taxonomy" id="13276"/>
    <lineage>
        <taxon>Bacteria</taxon>
        <taxon>Pseudomonadati</taxon>
        <taxon>Pseudomonadota</taxon>
        <taxon>Gammaproteobacteria</taxon>
        <taxon>Cardiobacteriales</taxon>
        <taxon>Cardiobacteriaceae</taxon>
        <taxon>Suttonella</taxon>
    </lineage>
</organism>
<dbReference type="Gene3D" id="3.40.50.620">
    <property type="entry name" value="HUPs"/>
    <property type="match status" value="1"/>
</dbReference>
<gene>
    <name evidence="9" type="primary">gluQ</name>
    <name evidence="9" type="ORF">NCTC10717_02204</name>
</gene>
<keyword evidence="7" id="KW-0648">Protein biosynthesis</keyword>
<protein>
    <submittedName>
        <fullName evidence="9">Glutamyl-Q tRNA(Asp) synthetase</fullName>
        <ecNumber evidence="9">6.1.1.-</ecNumber>
    </submittedName>
</protein>
<dbReference type="RefSeq" id="WP_115219280.1">
    <property type="nucleotide sequence ID" value="NZ_UHIA01000004.1"/>
</dbReference>
<dbReference type="InterPro" id="IPR022380">
    <property type="entry name" value="Glu-Q_tRNA(Asp)_Synthase"/>
</dbReference>
<dbReference type="EMBL" id="UHIA01000004">
    <property type="protein sequence ID" value="SUO98452.1"/>
    <property type="molecule type" value="Genomic_DNA"/>
</dbReference>
<dbReference type="AlphaFoldDB" id="A0A380N1L0"/>
<feature type="domain" description="Glutamyl/glutaminyl-tRNA synthetase class Ib catalytic" evidence="8">
    <location>
        <begin position="7"/>
        <end position="248"/>
    </location>
</feature>
<evidence type="ECO:0000256" key="7">
    <source>
        <dbReference type="RuleBase" id="RU363037"/>
    </source>
</evidence>
<dbReference type="PANTHER" id="PTHR43311">
    <property type="entry name" value="GLUTAMATE--TRNA LIGASE"/>
    <property type="match status" value="1"/>
</dbReference>
<dbReference type="OrthoDB" id="9807503at2"/>
<dbReference type="Proteomes" id="UP000254575">
    <property type="component" value="Unassembled WGS sequence"/>
</dbReference>
<sequence>MNTSSYRGRFAPTPSGPLHFGSLCTALGSYLDARHHQGAWLIRIEDVDSQRSKAAHQTSILHSLAAHGLQSDEDIRIQSRHLQDYEQALRRLRPHLYLCDCHRKDWQAQAHMGALGKVYPQTCRQNGLGEMPPQRTLRLALPAQLCRFTDLHAGLCRYDLTTEIGDPVLKRRDGDIAYALAVVVDDALQNISHIVRGADLLAATCISRVLQELLGYPMPQTLHLPLALDAQGRKLSKQNHAAAIDDRQASANLLTALAFLHQDCSGLRSSDSPQHILARAAARWSRASLPDISL</sequence>
<dbReference type="Pfam" id="PF00749">
    <property type="entry name" value="tRNA-synt_1c"/>
    <property type="match status" value="1"/>
</dbReference>
<reference evidence="9 10" key="1">
    <citation type="submission" date="2018-06" db="EMBL/GenBank/DDBJ databases">
        <authorList>
            <consortium name="Pathogen Informatics"/>
            <person name="Doyle S."/>
        </authorList>
    </citation>
    <scope>NUCLEOTIDE SEQUENCE [LARGE SCALE GENOMIC DNA]</scope>
    <source>
        <strain evidence="9 10">NCTC10717</strain>
    </source>
</reference>
<evidence type="ECO:0000313" key="9">
    <source>
        <dbReference type="EMBL" id="SUO98452.1"/>
    </source>
</evidence>
<dbReference type="InterPro" id="IPR020058">
    <property type="entry name" value="Glu/Gln-tRNA-synth_Ib_cat-dom"/>
</dbReference>
<dbReference type="InterPro" id="IPR049940">
    <property type="entry name" value="GluQ/Sye"/>
</dbReference>
<dbReference type="InterPro" id="IPR014729">
    <property type="entry name" value="Rossmann-like_a/b/a_fold"/>
</dbReference>
<dbReference type="PANTHER" id="PTHR43311:SF1">
    <property type="entry name" value="GLUTAMYL-Q TRNA(ASP) SYNTHETASE"/>
    <property type="match status" value="1"/>
</dbReference>